<feature type="non-terminal residue" evidence="3">
    <location>
        <position position="323"/>
    </location>
</feature>
<dbReference type="Pfam" id="PF13414">
    <property type="entry name" value="TPR_11"/>
    <property type="match status" value="1"/>
</dbReference>
<accession>A0A382RBT2</accession>
<name>A0A382RBT2_9ZZZZ</name>
<reference evidence="3" key="1">
    <citation type="submission" date="2018-05" db="EMBL/GenBank/DDBJ databases">
        <authorList>
            <person name="Lanie J.A."/>
            <person name="Ng W.-L."/>
            <person name="Kazmierczak K.M."/>
            <person name="Andrzejewski T.M."/>
            <person name="Davidsen T.M."/>
            <person name="Wayne K.J."/>
            <person name="Tettelin H."/>
            <person name="Glass J.I."/>
            <person name="Rusch D."/>
            <person name="Podicherti R."/>
            <person name="Tsui H.-C.T."/>
            <person name="Winkler M.E."/>
        </authorList>
    </citation>
    <scope>NUCLEOTIDE SEQUENCE</scope>
</reference>
<dbReference type="PANTHER" id="PTHR45586:SF1">
    <property type="entry name" value="LIPOPOLYSACCHARIDE ASSEMBLY PROTEIN B"/>
    <property type="match status" value="1"/>
</dbReference>
<dbReference type="PANTHER" id="PTHR45586">
    <property type="entry name" value="TPR REPEAT-CONTAINING PROTEIN PA4667"/>
    <property type="match status" value="1"/>
</dbReference>
<dbReference type="InterPro" id="IPR011990">
    <property type="entry name" value="TPR-like_helical_dom_sf"/>
</dbReference>
<organism evidence="3">
    <name type="scientific">marine metagenome</name>
    <dbReference type="NCBI Taxonomy" id="408172"/>
    <lineage>
        <taxon>unclassified sequences</taxon>
        <taxon>metagenomes</taxon>
        <taxon>ecological metagenomes</taxon>
    </lineage>
</organism>
<keyword evidence="1" id="KW-0677">Repeat</keyword>
<dbReference type="Pfam" id="PF13181">
    <property type="entry name" value="TPR_8"/>
    <property type="match status" value="1"/>
</dbReference>
<dbReference type="PROSITE" id="PS50005">
    <property type="entry name" value="TPR"/>
    <property type="match status" value="3"/>
</dbReference>
<gene>
    <name evidence="3" type="ORF">METZ01_LOCUS346875</name>
</gene>
<dbReference type="SMART" id="SM00028">
    <property type="entry name" value="TPR"/>
    <property type="match status" value="6"/>
</dbReference>
<keyword evidence="2" id="KW-0802">TPR repeat</keyword>
<dbReference type="Gene3D" id="1.25.40.10">
    <property type="entry name" value="Tetratricopeptide repeat domain"/>
    <property type="match status" value="1"/>
</dbReference>
<evidence type="ECO:0000313" key="3">
    <source>
        <dbReference type="EMBL" id="SVC94021.1"/>
    </source>
</evidence>
<dbReference type="Pfam" id="PF13432">
    <property type="entry name" value="TPR_16"/>
    <property type="match status" value="1"/>
</dbReference>
<sequence>LLTFLGVYSLSVVLFFISARYRLPAIPALLLFAVYGGRELWALWRQSEHRHFVKAIIALALLVAVCNYRVGSMDMEGDAHTQHKLGFVYQEKGLPANAVAAYRKALELDPNIMEAHFNLAVLHAQRGHFDLAIDQYREFIRRFPDIDKARLALGDVFLQARRYSEATSVYERLVTTDDQADVQGRLAYAYTQLGQIEKATRAYQKFISLRPESLLARYQLGQIYEGLTQIEAAQSQYEAIIALDSTHFDARYRLAYLLFLQDQPETAKDHLKRIIAQDSSAVDARWLLAAQYVVEHRGDDALEQAKAILEVQPDHLQANRIAG</sequence>
<dbReference type="InterPro" id="IPR051012">
    <property type="entry name" value="CellSynth/LPSAsmb/PSIAsmb"/>
</dbReference>
<evidence type="ECO:0000256" key="1">
    <source>
        <dbReference type="ARBA" id="ARBA00022737"/>
    </source>
</evidence>
<protein>
    <submittedName>
        <fullName evidence="3">Uncharacterized protein</fullName>
    </submittedName>
</protein>
<dbReference type="AlphaFoldDB" id="A0A382RBT2"/>
<evidence type="ECO:0000256" key="2">
    <source>
        <dbReference type="ARBA" id="ARBA00022803"/>
    </source>
</evidence>
<dbReference type="Pfam" id="PF14559">
    <property type="entry name" value="TPR_19"/>
    <property type="match status" value="1"/>
</dbReference>
<dbReference type="SUPFAM" id="SSF48452">
    <property type="entry name" value="TPR-like"/>
    <property type="match status" value="2"/>
</dbReference>
<dbReference type="EMBL" id="UINC01119886">
    <property type="protein sequence ID" value="SVC94021.1"/>
    <property type="molecule type" value="Genomic_DNA"/>
</dbReference>
<dbReference type="InterPro" id="IPR019734">
    <property type="entry name" value="TPR_rpt"/>
</dbReference>
<feature type="non-terminal residue" evidence="3">
    <location>
        <position position="1"/>
    </location>
</feature>
<proteinExistence type="predicted"/>